<dbReference type="Pfam" id="PF01571">
    <property type="entry name" value="GCV_T"/>
    <property type="match status" value="1"/>
</dbReference>
<dbReference type="Pfam" id="PF25455">
    <property type="entry name" value="Beta-barrel_CAF17_C"/>
    <property type="match status" value="1"/>
</dbReference>
<gene>
    <name evidence="4" type="ORF">P4G45_13090</name>
    <name evidence="5" type="ORF">P8936_13500</name>
</gene>
<evidence type="ECO:0000313" key="5">
    <source>
        <dbReference type="EMBL" id="XBH12701.1"/>
    </source>
</evidence>
<dbReference type="AlphaFoldDB" id="A0AAU7D5Q7"/>
<dbReference type="KEGG" id="epl:P4G45_13090"/>
<dbReference type="Gene3D" id="3.30.1360.120">
    <property type="entry name" value="Probable tRNA modification gtpase trme, domain 1"/>
    <property type="match status" value="1"/>
</dbReference>
<evidence type="ECO:0000259" key="3">
    <source>
        <dbReference type="Pfam" id="PF25455"/>
    </source>
</evidence>
<feature type="domain" description="GCVT N-terminal" evidence="2">
    <location>
        <begin position="24"/>
        <end position="242"/>
    </location>
</feature>
<accession>A0AAU7D5Q7</accession>
<dbReference type="InterPro" id="IPR045179">
    <property type="entry name" value="YgfZ/GcvT"/>
</dbReference>
<reference evidence="5" key="1">
    <citation type="submission" date="2023-03" db="EMBL/GenBank/DDBJ databases">
        <title>Edaphobacter sp.</title>
        <authorList>
            <person name="Huber K.J."/>
            <person name="Papendorf J."/>
            <person name="Pilke C."/>
            <person name="Bunk B."/>
            <person name="Sproeer C."/>
            <person name="Pester M."/>
        </authorList>
    </citation>
    <scope>NUCLEOTIDE SEQUENCE</scope>
    <source>
        <strain evidence="4">DSM 109919</strain>
        <strain evidence="5">DSM 109920</strain>
    </source>
</reference>
<dbReference type="PANTHER" id="PTHR22602:SF0">
    <property type="entry name" value="TRANSFERASE CAF17, MITOCHONDRIAL-RELATED"/>
    <property type="match status" value="1"/>
</dbReference>
<dbReference type="GO" id="GO:0016226">
    <property type="term" value="P:iron-sulfur cluster assembly"/>
    <property type="evidence" value="ECO:0007669"/>
    <property type="project" value="TreeGrafter"/>
</dbReference>
<feature type="domain" description="CAF17 C-terminal" evidence="3">
    <location>
        <begin position="267"/>
        <end position="332"/>
    </location>
</feature>
<dbReference type="NCBIfam" id="TIGR03317">
    <property type="entry name" value="ygfZ_signature"/>
    <property type="match status" value="1"/>
</dbReference>
<protein>
    <submittedName>
        <fullName evidence="5">Folate-binding protein</fullName>
    </submittedName>
</protein>
<dbReference type="RefSeq" id="WP_348266925.1">
    <property type="nucleotide sequence ID" value="NZ_CP121194.1"/>
</dbReference>
<proteinExistence type="predicted"/>
<dbReference type="PANTHER" id="PTHR22602">
    <property type="entry name" value="TRANSFERASE CAF17, MITOCHONDRIAL-RELATED"/>
    <property type="match status" value="1"/>
</dbReference>
<dbReference type="InterPro" id="IPR017703">
    <property type="entry name" value="YgfZ/GCV_T_CS"/>
</dbReference>
<dbReference type="EMBL" id="CP121195">
    <property type="protein sequence ID" value="XBH12701.1"/>
    <property type="molecule type" value="Genomic_DNA"/>
</dbReference>
<accession>A0AAU7CVV0</accession>
<name>A0AAU7D5Q7_9BACT</name>
<evidence type="ECO:0000256" key="1">
    <source>
        <dbReference type="ARBA" id="ARBA00022946"/>
    </source>
</evidence>
<dbReference type="InterPro" id="IPR006222">
    <property type="entry name" value="GCVT_N"/>
</dbReference>
<evidence type="ECO:0000313" key="4">
    <source>
        <dbReference type="EMBL" id="XBH09415.1"/>
    </source>
</evidence>
<dbReference type="InterPro" id="IPR027266">
    <property type="entry name" value="TrmE/GcvT-like"/>
</dbReference>
<sequence length="356" mass="38368">MKPPLTNPEISPSHAPASAGQLGALLHGAGLYPLDHVGWIRVTGEDRVRWLNGMVTNSIQALETGNGCYNFLLSVQGRIQGDAYIFAEPDALLLETVSEQVPGLMALLDRFIIMDDVELADSSATQSGLSLSGPQAASLLEHIGLPVASLGKLERQIVAWHSADVTVIHAYSPLVPRFELWATPATTAFLSQTLRDSGTILCGPESQEWLRVLEGTPRYGADIRDKELPQETGQTRALHFAKGCYLGQEIVERIRSRGNVHRAFTAFRLEGTLPEPGSSLEADGKQIGELTSVAAIPFPTANGETVQLGLGYLRREALERNLPLQYAGGTALPIASPFTAIEARESQPASESSERV</sequence>
<dbReference type="SUPFAM" id="SSF103025">
    <property type="entry name" value="Folate-binding domain"/>
    <property type="match status" value="1"/>
</dbReference>
<evidence type="ECO:0000259" key="2">
    <source>
        <dbReference type="Pfam" id="PF01571"/>
    </source>
</evidence>
<organism evidence="5">
    <name type="scientific">Edaphobacter paludis</name>
    <dbReference type="NCBI Taxonomy" id="3035702"/>
    <lineage>
        <taxon>Bacteria</taxon>
        <taxon>Pseudomonadati</taxon>
        <taxon>Acidobacteriota</taxon>
        <taxon>Terriglobia</taxon>
        <taxon>Terriglobales</taxon>
        <taxon>Acidobacteriaceae</taxon>
        <taxon>Edaphobacter</taxon>
    </lineage>
</organism>
<dbReference type="InterPro" id="IPR057460">
    <property type="entry name" value="CAF17_C"/>
</dbReference>
<dbReference type="EMBL" id="CP121194">
    <property type="protein sequence ID" value="XBH09415.1"/>
    <property type="molecule type" value="Genomic_DNA"/>
</dbReference>
<keyword evidence="1" id="KW-0809">Transit peptide</keyword>